<protein>
    <submittedName>
        <fullName evidence="1">Uncharacterized protein</fullName>
    </submittedName>
</protein>
<name>A0A8T2NDT5_9TELE</name>
<proteinExistence type="predicted"/>
<keyword evidence="2" id="KW-1185">Reference proteome</keyword>
<dbReference type="AlphaFoldDB" id="A0A8T2NDT5"/>
<evidence type="ECO:0000313" key="1">
    <source>
        <dbReference type="EMBL" id="KAG9337011.1"/>
    </source>
</evidence>
<organism evidence="1 2">
    <name type="scientific">Albula glossodonta</name>
    <name type="common">roundjaw bonefish</name>
    <dbReference type="NCBI Taxonomy" id="121402"/>
    <lineage>
        <taxon>Eukaryota</taxon>
        <taxon>Metazoa</taxon>
        <taxon>Chordata</taxon>
        <taxon>Craniata</taxon>
        <taxon>Vertebrata</taxon>
        <taxon>Euteleostomi</taxon>
        <taxon>Actinopterygii</taxon>
        <taxon>Neopterygii</taxon>
        <taxon>Teleostei</taxon>
        <taxon>Albuliformes</taxon>
        <taxon>Albulidae</taxon>
        <taxon>Albula</taxon>
    </lineage>
</organism>
<dbReference type="EMBL" id="JAFBMS010000098">
    <property type="protein sequence ID" value="KAG9337011.1"/>
    <property type="molecule type" value="Genomic_DNA"/>
</dbReference>
<dbReference type="Proteomes" id="UP000824540">
    <property type="component" value="Unassembled WGS sequence"/>
</dbReference>
<evidence type="ECO:0000313" key="2">
    <source>
        <dbReference type="Proteomes" id="UP000824540"/>
    </source>
</evidence>
<comment type="caution">
    <text evidence="1">The sequence shown here is derived from an EMBL/GenBank/DDBJ whole genome shotgun (WGS) entry which is preliminary data.</text>
</comment>
<reference evidence="1" key="1">
    <citation type="thesis" date="2021" institute="BYU ScholarsArchive" country="Provo, UT, USA">
        <title>Applications of and Algorithms for Genome Assembly and Genomic Analyses with an Emphasis on Marine Teleosts.</title>
        <authorList>
            <person name="Pickett B.D."/>
        </authorList>
    </citation>
    <scope>NUCLEOTIDE SEQUENCE</scope>
    <source>
        <strain evidence="1">HI-2016</strain>
    </source>
</reference>
<gene>
    <name evidence="1" type="ORF">JZ751_029928</name>
</gene>
<sequence>MSLVDVAKGAARVELVTCATASDLRKRNTPADRSSHFISPGFRSGFSRMSRINSQRTTELLKTQGDLKVLEQEGAHRPGRLSEILKAHAAELVAVYVEVLEGDAGGVDLVHVQRLLQPFPHLELGPELRLGILGPGPARVARHHGGR</sequence>
<accession>A0A8T2NDT5</accession>